<accession>A0A0A0RS29</accession>
<evidence type="ECO:0000259" key="1">
    <source>
        <dbReference type="Pfam" id="PF00149"/>
    </source>
</evidence>
<dbReference type="InterPro" id="IPR050535">
    <property type="entry name" value="DNA_Repair-Maintenance_Comp"/>
</dbReference>
<proteinExistence type="predicted"/>
<dbReference type="OrthoDB" id="3083at10239"/>
<name>A0A0A0RS29_9CAUD</name>
<dbReference type="PANTHER" id="PTHR30337:SF0">
    <property type="entry name" value="NUCLEASE SBCCD SUBUNIT D"/>
    <property type="match status" value="1"/>
</dbReference>
<dbReference type="InterPro" id="IPR029052">
    <property type="entry name" value="Metallo-depent_PP-like"/>
</dbReference>
<dbReference type="GeneID" id="24607038"/>
<evidence type="ECO:0000313" key="2">
    <source>
        <dbReference type="EMBL" id="AIW03296.1"/>
    </source>
</evidence>
<dbReference type="PANTHER" id="PTHR30337">
    <property type="entry name" value="COMPONENT OF ATP-DEPENDENT DSDNA EXONUCLEASE"/>
    <property type="match status" value="1"/>
</dbReference>
<dbReference type="Gene3D" id="3.60.21.10">
    <property type="match status" value="1"/>
</dbReference>
<protein>
    <submittedName>
        <fullName evidence="2">Phosphoesterase</fullName>
    </submittedName>
</protein>
<keyword evidence="3" id="KW-1185">Reference proteome</keyword>
<dbReference type="RefSeq" id="YP_009151098.1">
    <property type="nucleotide sequence ID" value="NC_027366.1"/>
</dbReference>
<dbReference type="Pfam" id="PF00149">
    <property type="entry name" value="Metallophos"/>
    <property type="match status" value="1"/>
</dbReference>
<evidence type="ECO:0000313" key="3">
    <source>
        <dbReference type="Proteomes" id="UP000030206"/>
    </source>
</evidence>
<dbReference type="GO" id="GO:0016787">
    <property type="term" value="F:hydrolase activity"/>
    <property type="evidence" value="ECO:0007669"/>
    <property type="project" value="InterPro"/>
</dbReference>
<dbReference type="InterPro" id="IPR004843">
    <property type="entry name" value="Calcineurin-like_PHP"/>
</dbReference>
<organism evidence="2 3">
    <name type="scientific">Bacillus phage Mater</name>
    <dbReference type="NCBI Taxonomy" id="1540090"/>
    <lineage>
        <taxon>Viruses</taxon>
        <taxon>Duplodnaviria</taxon>
        <taxon>Heunggongvirae</taxon>
        <taxon>Uroviricota</taxon>
        <taxon>Caudoviricetes</taxon>
        <taxon>Herelleviridae</taxon>
        <taxon>Bastillevirinae</taxon>
        <taxon>Matervirus</taxon>
        <taxon>Matervirus mater</taxon>
    </lineage>
</organism>
<dbReference type="KEGG" id="vg:24607038"/>
<dbReference type="Proteomes" id="UP000030206">
    <property type="component" value="Segment"/>
</dbReference>
<gene>
    <name evidence="2" type="ORF">CPT_Mater139</name>
</gene>
<dbReference type="EMBL" id="KM236245">
    <property type="protein sequence ID" value="AIW03296.1"/>
    <property type="molecule type" value="Genomic_DNA"/>
</dbReference>
<reference evidence="2 3" key="1">
    <citation type="submission" date="2014-07" db="EMBL/GenBank/DDBJ databases">
        <title>Complete Genome of Bacillus megaterium Myophage Mater.</title>
        <authorList>
            <person name="Lancaster J.C."/>
            <person name="Hodde M.K."/>
            <person name="Hernandez A.C."/>
            <person name="Everett G.F.K."/>
        </authorList>
    </citation>
    <scope>NUCLEOTIDE SEQUENCE [LARGE SCALE GENOMIC DNA]</scope>
</reference>
<dbReference type="SUPFAM" id="SSF56300">
    <property type="entry name" value="Metallo-dependent phosphatases"/>
    <property type="match status" value="1"/>
</dbReference>
<feature type="domain" description="Calcineurin-like phosphoesterase" evidence="1">
    <location>
        <begin position="3"/>
        <end position="207"/>
    </location>
</feature>
<sequence length="351" mass="40275">MTKLVVFSDFHAHLFEDFAKPDPEYVNDRFRAQVATLYQVFEIARQHGAKLLFTGDLFHKRAKIDDIVFNTVYRVFAENDDIDVYMVRGNHDARTNATETAHWLETFQYLKHVTVIATPERVFVPSDDGDFYICGIPYSDDTEYLKTKIVEYKELAKADDTPHILAAHIGVDGSETGRYSHRLEGAFKIGDLFPDIFTYVALGHYHKRQFLGHLDNVFYTGNTIQTSFSDEGQDKGVMLLDIAGASRPEFIPVANKKFITLTAIDENTQELIDNNYVRLVLPQDQAQEVAIFKEESDNVRVEIQREYKTETRIAIGMDSTEEQVVTEFAKEYYPGTEELALDILREARQTL</sequence>